<feature type="non-terminal residue" evidence="1">
    <location>
        <position position="1"/>
    </location>
</feature>
<name>A0AA40BNZ7_9PEZI</name>
<feature type="non-terminal residue" evidence="1">
    <location>
        <position position="247"/>
    </location>
</feature>
<comment type="caution">
    <text evidence="1">The sequence shown here is derived from an EMBL/GenBank/DDBJ whole genome shotgun (WGS) entry which is preliminary data.</text>
</comment>
<organism evidence="1 2">
    <name type="scientific">Schizothecium vesticola</name>
    <dbReference type="NCBI Taxonomy" id="314040"/>
    <lineage>
        <taxon>Eukaryota</taxon>
        <taxon>Fungi</taxon>
        <taxon>Dikarya</taxon>
        <taxon>Ascomycota</taxon>
        <taxon>Pezizomycotina</taxon>
        <taxon>Sordariomycetes</taxon>
        <taxon>Sordariomycetidae</taxon>
        <taxon>Sordariales</taxon>
        <taxon>Schizotheciaceae</taxon>
        <taxon>Schizothecium</taxon>
    </lineage>
</organism>
<keyword evidence="2" id="KW-1185">Reference proteome</keyword>
<protein>
    <submittedName>
        <fullName evidence="1">Uncharacterized protein</fullName>
    </submittedName>
</protein>
<accession>A0AA40BNZ7</accession>
<proteinExistence type="predicted"/>
<dbReference type="AlphaFoldDB" id="A0AA40BNZ7"/>
<reference evidence="1" key="1">
    <citation type="submission" date="2023-06" db="EMBL/GenBank/DDBJ databases">
        <title>Genome-scale phylogeny and comparative genomics of the fungal order Sordariales.</title>
        <authorList>
            <consortium name="Lawrence Berkeley National Laboratory"/>
            <person name="Hensen N."/>
            <person name="Bonometti L."/>
            <person name="Westerberg I."/>
            <person name="Brannstrom I.O."/>
            <person name="Guillou S."/>
            <person name="Cros-Aarteil S."/>
            <person name="Calhoun S."/>
            <person name="Haridas S."/>
            <person name="Kuo A."/>
            <person name="Mondo S."/>
            <person name="Pangilinan J."/>
            <person name="Riley R."/>
            <person name="LaButti K."/>
            <person name="Andreopoulos B."/>
            <person name="Lipzen A."/>
            <person name="Chen C."/>
            <person name="Yanf M."/>
            <person name="Daum C."/>
            <person name="Ng V."/>
            <person name="Clum A."/>
            <person name="Steindorff A."/>
            <person name="Ohm R."/>
            <person name="Martin F."/>
            <person name="Silar P."/>
            <person name="Natvig D."/>
            <person name="Lalanne C."/>
            <person name="Gautier V."/>
            <person name="Ament-velasquez S.L."/>
            <person name="Kruys A."/>
            <person name="Hutchinson M.I."/>
            <person name="Powell A.J."/>
            <person name="Barry K."/>
            <person name="Miller A.N."/>
            <person name="Grigoriev I.V."/>
            <person name="Debuchy R."/>
            <person name="Gladieux P."/>
            <person name="Thoren M.H."/>
            <person name="Johannesson H."/>
        </authorList>
    </citation>
    <scope>NUCLEOTIDE SEQUENCE</scope>
    <source>
        <strain evidence="1">SMH3187-1</strain>
    </source>
</reference>
<evidence type="ECO:0000313" key="2">
    <source>
        <dbReference type="Proteomes" id="UP001172155"/>
    </source>
</evidence>
<dbReference type="Proteomes" id="UP001172155">
    <property type="component" value="Unassembled WGS sequence"/>
</dbReference>
<dbReference type="EMBL" id="JAUKUD010000007">
    <property type="protein sequence ID" value="KAK0737740.1"/>
    <property type="molecule type" value="Genomic_DNA"/>
</dbReference>
<gene>
    <name evidence="1" type="ORF">B0T18DRAFT_302380</name>
</gene>
<evidence type="ECO:0000313" key="1">
    <source>
        <dbReference type="EMBL" id="KAK0737740.1"/>
    </source>
</evidence>
<sequence>TPTIPPSLYHTTLTSITSNPSTQGTTLTTYVLETHTTLSAAHLFSVSALPRLGYHSSDFSAYHTQPNPTTPSPAWKYGPLVTVYTAPLPTKPSSGSGTSLPPPHFIISIARTPNTLSLAENTADHTVLLPRTSSPSHGPRELYYVLQTKTNYRSIGDGSEPPPPLGLDGYQTVDVEGCYPSRGDALRAAKGVLKGMEGRTQFDERGEGKGEGYWPFGEDTVVHAVGDMGEMYAVSVRTAREGVERFA</sequence>